<evidence type="ECO:0000313" key="3">
    <source>
        <dbReference type="Proteomes" id="UP000325155"/>
    </source>
</evidence>
<dbReference type="InterPro" id="IPR010657">
    <property type="entry name" value="ImpA_N"/>
</dbReference>
<dbReference type="PANTHER" id="PTHR37951:SF1">
    <property type="entry name" value="TYPE VI SECRETION SYSTEM COMPONENT TSSA1"/>
    <property type="match status" value="1"/>
</dbReference>
<dbReference type="OrthoDB" id="9771118at2"/>
<proteinExistence type="predicted"/>
<dbReference type="Proteomes" id="UP000325155">
    <property type="component" value="Chromosome"/>
</dbReference>
<accession>A0A5C0UET3</accession>
<dbReference type="InterPro" id="IPR017740">
    <property type="entry name" value="TssA-like"/>
</dbReference>
<sequence length="278" mass="32255">MFKIIDIKENLIDPIDNIRGTNLFVQLETLVEQKHDNLPKGAWGSAKQKDWTTIRNLCLDILVKHKKDLQVMVWLVEANLYLKQDLQISLEMFDFIMINHCNDQDSLQKAANYLDKVLCKMMPDNLTLCGSGDNKYALSDFYKNIAPSYCSELLDDEARIILDLINIIKSIISHCEKKNLKMSKVSKIINDFQNQKDKLSISESIVHEVKNESSDEIKSREHAYSLIRDITKYLKKHDPHSATPYLLHKAVEWENKSFAEILNEFNDPAIINKIFQQN</sequence>
<dbReference type="EMBL" id="CP043315">
    <property type="protein sequence ID" value="QEK38227.1"/>
    <property type="molecule type" value="Genomic_DNA"/>
</dbReference>
<name>A0A5C0UET3_9PROT</name>
<evidence type="ECO:0000259" key="1">
    <source>
        <dbReference type="Pfam" id="PF06812"/>
    </source>
</evidence>
<dbReference type="PANTHER" id="PTHR37951">
    <property type="entry name" value="CYTOPLASMIC PROTEIN-RELATED"/>
    <property type="match status" value="1"/>
</dbReference>
<dbReference type="KEGG" id="cip:FZC35_02525"/>
<gene>
    <name evidence="2" type="ORF">FZC35_02525</name>
</gene>
<protein>
    <recommendedName>
        <fullName evidence="1">ImpA N-terminal domain-containing protein</fullName>
    </recommendedName>
</protein>
<feature type="domain" description="ImpA N-terminal" evidence="1">
    <location>
        <begin position="18"/>
        <end position="83"/>
    </location>
</feature>
<keyword evidence="3" id="KW-1185">Reference proteome</keyword>
<evidence type="ECO:0000313" key="2">
    <source>
        <dbReference type="EMBL" id="QEK38227.1"/>
    </source>
</evidence>
<reference evidence="2 3" key="1">
    <citation type="submission" date="2019-08" db="EMBL/GenBank/DDBJ databases">
        <title>Highly reduced genomes of protist endosymbionts show evolutionary convergence.</title>
        <authorList>
            <person name="George E."/>
            <person name="Husnik F."/>
            <person name="Tashyreva D."/>
            <person name="Prokopchuk G."/>
            <person name="Horak A."/>
            <person name="Kwong W.K."/>
            <person name="Lukes J."/>
            <person name="Keeling P.J."/>
        </authorList>
    </citation>
    <scope>NUCLEOTIDE SEQUENCE [LARGE SCALE GENOMIC DNA]</scope>
    <source>
        <strain evidence="2">1605</strain>
    </source>
</reference>
<dbReference type="Pfam" id="PF06812">
    <property type="entry name" value="ImpA_N"/>
    <property type="match status" value="1"/>
</dbReference>
<organism evidence="2 3">
    <name type="scientific">Candidatus Cytomitobacter indipagum</name>
    <dbReference type="NCBI Taxonomy" id="2601575"/>
    <lineage>
        <taxon>Bacteria</taxon>
        <taxon>Pseudomonadati</taxon>
        <taxon>Pseudomonadota</taxon>
        <taxon>Alphaproteobacteria</taxon>
        <taxon>Holosporales</taxon>
        <taxon>Holosporaceae</taxon>
        <taxon>Candidatus Cytomitobacter</taxon>
    </lineage>
</organism>
<dbReference type="RefSeq" id="WP_148981074.1">
    <property type="nucleotide sequence ID" value="NZ_CP043315.1"/>
</dbReference>
<dbReference type="AlphaFoldDB" id="A0A5C0UET3"/>